<feature type="domain" description="Mitochondrial outer membrane transport complex Sam37/metaxin N-terminal" evidence="1">
    <location>
        <begin position="41"/>
        <end position="154"/>
    </location>
</feature>
<reference evidence="3 4" key="1">
    <citation type="submission" date="2020-11" db="EMBL/GenBank/DDBJ databases">
        <title>Kefir isolates.</title>
        <authorList>
            <person name="Marcisauskas S."/>
            <person name="Kim Y."/>
            <person name="Blasche S."/>
        </authorList>
    </citation>
    <scope>NUCLEOTIDE SEQUENCE [LARGE SCALE GENOMIC DNA]</scope>
    <source>
        <strain evidence="3 4">OG2</strain>
    </source>
</reference>
<protein>
    <recommendedName>
        <fullName evidence="5">Mitochondrial outer membrane transport complex Sam37/metaxin N-terminal domain-containing protein</fullName>
    </recommendedName>
</protein>
<dbReference type="AlphaFoldDB" id="A0A9P7BDF7"/>
<proteinExistence type="predicted"/>
<dbReference type="InterPro" id="IPR031317">
    <property type="entry name" value="Tom37_C"/>
</dbReference>
<name>A0A9P7BDF7_MAUEX</name>
<evidence type="ECO:0000313" key="4">
    <source>
        <dbReference type="Proteomes" id="UP000750334"/>
    </source>
</evidence>
<evidence type="ECO:0008006" key="5">
    <source>
        <dbReference type="Google" id="ProtNLM"/>
    </source>
</evidence>
<keyword evidence="4" id="KW-1185">Reference proteome</keyword>
<dbReference type="Pfam" id="PF11801">
    <property type="entry name" value="Tom37_C"/>
    <property type="match status" value="1"/>
</dbReference>
<organism evidence="3 4">
    <name type="scientific">Maudiozyma exigua</name>
    <name type="common">Yeast</name>
    <name type="synonym">Kazachstania exigua</name>
    <dbReference type="NCBI Taxonomy" id="34358"/>
    <lineage>
        <taxon>Eukaryota</taxon>
        <taxon>Fungi</taxon>
        <taxon>Dikarya</taxon>
        <taxon>Ascomycota</taxon>
        <taxon>Saccharomycotina</taxon>
        <taxon>Saccharomycetes</taxon>
        <taxon>Saccharomycetales</taxon>
        <taxon>Saccharomycetaceae</taxon>
        <taxon>Maudiozyma</taxon>
    </lineage>
</organism>
<dbReference type="InterPro" id="IPR019564">
    <property type="entry name" value="Sam37/metaxin_N"/>
</dbReference>
<dbReference type="EMBL" id="PUHR01000001">
    <property type="protein sequence ID" value="KAG0672632.1"/>
    <property type="molecule type" value="Genomic_DNA"/>
</dbReference>
<dbReference type="Proteomes" id="UP000750334">
    <property type="component" value="Unassembled WGS sequence"/>
</dbReference>
<evidence type="ECO:0000259" key="1">
    <source>
        <dbReference type="Pfam" id="PF10568"/>
    </source>
</evidence>
<sequence>MRTFHLWGNNGEPNFISPESVALYWILKDSKYGITKENAITRDEIVFSNNTDLSPDNHLPLLIIINDEKEEPIKVSGFDNIIRYYQRVEPTTVNPDNSNQLYENSLLEYVMNDMNPLTMYQLYLNSANYVGFTRKQFSQLLYFPMWYNVPINYRTNVRKQCDTNLNLEYSLIEDDPDFDTLGKESDDDSTKATDLTQSKTFKLKAKSLLKNKNEFHEMKHNLQYLKKMTDVIKQWFVVRYETLPQDQEIAADILLLANIYIQISLPQGDKVLEALQKELGEEKMKAITKMLDELKGKSITIDKRSPVFNEQGNIIMSIYHRGCSYIWDKSAT</sequence>
<gene>
    <name evidence="3" type="ORF">C6P45_000063</name>
</gene>
<dbReference type="GO" id="GO:0001401">
    <property type="term" value="C:SAM complex"/>
    <property type="evidence" value="ECO:0007669"/>
    <property type="project" value="InterPro"/>
</dbReference>
<dbReference type="Pfam" id="PF10568">
    <property type="entry name" value="Tom37"/>
    <property type="match status" value="1"/>
</dbReference>
<accession>A0A9P7BDF7</accession>
<evidence type="ECO:0000259" key="2">
    <source>
        <dbReference type="Pfam" id="PF11801"/>
    </source>
</evidence>
<evidence type="ECO:0000313" key="3">
    <source>
        <dbReference type="EMBL" id="KAG0672632.1"/>
    </source>
</evidence>
<dbReference type="OrthoDB" id="5835136at2759"/>
<feature type="domain" description="Tom37 C-terminal" evidence="2">
    <location>
        <begin position="185"/>
        <end position="325"/>
    </location>
</feature>
<comment type="caution">
    <text evidence="3">The sequence shown here is derived from an EMBL/GenBank/DDBJ whole genome shotgun (WGS) entry which is preliminary data.</text>
</comment>